<organism evidence="1">
    <name type="scientific">Solanum lycopersicum</name>
    <name type="common">Tomato</name>
    <name type="synonym">Lycopersicon esculentum</name>
    <dbReference type="NCBI Taxonomy" id="4081"/>
    <lineage>
        <taxon>Eukaryota</taxon>
        <taxon>Viridiplantae</taxon>
        <taxon>Streptophyta</taxon>
        <taxon>Embryophyta</taxon>
        <taxon>Tracheophyta</taxon>
        <taxon>Spermatophyta</taxon>
        <taxon>Magnoliopsida</taxon>
        <taxon>eudicotyledons</taxon>
        <taxon>Gunneridae</taxon>
        <taxon>Pentapetalae</taxon>
        <taxon>asterids</taxon>
        <taxon>lamiids</taxon>
        <taxon>Solanales</taxon>
        <taxon>Solanaceae</taxon>
        <taxon>Solanoideae</taxon>
        <taxon>Solaneae</taxon>
        <taxon>Solanum</taxon>
        <taxon>Solanum subgen. Lycopersicon</taxon>
    </lineage>
</organism>
<dbReference type="STRING" id="4081.A0A3Q7HB61"/>
<dbReference type="PANTHER" id="PTHR11439:SF466">
    <property type="entry name" value="CCHC-TYPE DOMAIN-CONTAINING PROTEIN"/>
    <property type="match status" value="1"/>
</dbReference>
<reference evidence="1" key="1">
    <citation type="journal article" date="2012" name="Nature">
        <title>The tomato genome sequence provides insights into fleshy fruit evolution.</title>
        <authorList>
            <consortium name="Tomato Genome Consortium"/>
        </authorList>
    </citation>
    <scope>NUCLEOTIDE SEQUENCE [LARGE SCALE GENOMIC DNA]</scope>
    <source>
        <strain evidence="1">cv. Heinz 1706</strain>
    </source>
</reference>
<evidence type="ECO:0008006" key="3">
    <source>
        <dbReference type="Google" id="ProtNLM"/>
    </source>
</evidence>
<evidence type="ECO:0000313" key="1">
    <source>
        <dbReference type="EnsemblPlants" id="Solyc07g049637.1.1.1"/>
    </source>
</evidence>
<dbReference type="AlphaFoldDB" id="A0A3Q7HB61"/>
<dbReference type="Proteomes" id="UP000004994">
    <property type="component" value="Chromosome 7"/>
</dbReference>
<dbReference type="Gramene" id="Solyc07g049637.1.1">
    <property type="protein sequence ID" value="Solyc07g049637.1.1.1"/>
    <property type="gene ID" value="Solyc07g049637.1"/>
</dbReference>
<evidence type="ECO:0000313" key="2">
    <source>
        <dbReference type="Proteomes" id="UP000004994"/>
    </source>
</evidence>
<reference evidence="1" key="2">
    <citation type="submission" date="2019-01" db="UniProtKB">
        <authorList>
            <consortium name="EnsemblPlants"/>
        </authorList>
    </citation>
    <scope>IDENTIFICATION</scope>
    <source>
        <strain evidence="1">cv. Heinz 1706</strain>
    </source>
</reference>
<dbReference type="InParanoid" id="A0A3Q7HB61"/>
<keyword evidence="2" id="KW-1185">Reference proteome</keyword>
<dbReference type="EnsemblPlants" id="Solyc07g049637.1.1">
    <property type="protein sequence ID" value="Solyc07g049637.1.1.1"/>
    <property type="gene ID" value="Solyc07g049637.1"/>
</dbReference>
<proteinExistence type="predicted"/>
<protein>
    <recommendedName>
        <fullName evidence="3">Reverse transcriptase Ty1/copia-type domain-containing protein</fullName>
    </recommendedName>
</protein>
<name>A0A3Q7HB61_SOLLC</name>
<accession>A0A3Q7HB61</accession>
<dbReference type="PANTHER" id="PTHR11439">
    <property type="entry name" value="GAG-POL-RELATED RETROTRANSPOSON"/>
    <property type="match status" value="1"/>
</dbReference>
<sequence length="123" mass="13975">MTSVEYDQSVDLHNDLLEDVNKNHRLIGKLLYLTNTRPYITFAVQSLSQFMQQPKVSHWDAALRVVRYIKGDPGKGLLLSSNQKPQLTGFCDADWAACPNTKRTVTGSILKFGDYLISWKSKK</sequence>